<organism evidence="1 2">
    <name type="scientific">Solanum verrucosum</name>
    <dbReference type="NCBI Taxonomy" id="315347"/>
    <lineage>
        <taxon>Eukaryota</taxon>
        <taxon>Viridiplantae</taxon>
        <taxon>Streptophyta</taxon>
        <taxon>Embryophyta</taxon>
        <taxon>Tracheophyta</taxon>
        <taxon>Spermatophyta</taxon>
        <taxon>Magnoliopsida</taxon>
        <taxon>eudicotyledons</taxon>
        <taxon>Gunneridae</taxon>
        <taxon>Pentapetalae</taxon>
        <taxon>asterids</taxon>
        <taxon>lamiids</taxon>
        <taxon>Solanales</taxon>
        <taxon>Solanaceae</taxon>
        <taxon>Solanoideae</taxon>
        <taxon>Solaneae</taxon>
        <taxon>Solanum</taxon>
    </lineage>
</organism>
<keyword evidence="2" id="KW-1185">Reference proteome</keyword>
<accession>A0AAF0TYX8</accession>
<evidence type="ECO:0000313" key="1">
    <source>
        <dbReference type="EMBL" id="WMV32350.1"/>
    </source>
</evidence>
<feature type="non-terminal residue" evidence="1">
    <location>
        <position position="1"/>
    </location>
</feature>
<gene>
    <name evidence="1" type="ORF">MTR67_025735</name>
</gene>
<dbReference type="AlphaFoldDB" id="A0AAF0TYX8"/>
<proteinExistence type="predicted"/>
<dbReference type="Proteomes" id="UP001234989">
    <property type="component" value="Chromosome 6"/>
</dbReference>
<name>A0AAF0TYX8_SOLVR</name>
<reference evidence="1" key="1">
    <citation type="submission" date="2023-08" db="EMBL/GenBank/DDBJ databases">
        <title>A de novo genome assembly of Solanum verrucosum Schlechtendal, a Mexican diploid species geographically isolated from the other diploid A-genome species in potato relatives.</title>
        <authorList>
            <person name="Hosaka K."/>
        </authorList>
    </citation>
    <scope>NUCLEOTIDE SEQUENCE</scope>
    <source>
        <tissue evidence="1">Young leaves</tissue>
    </source>
</reference>
<evidence type="ECO:0000313" key="2">
    <source>
        <dbReference type="Proteomes" id="UP001234989"/>
    </source>
</evidence>
<protein>
    <submittedName>
        <fullName evidence="1">Uncharacterized protein</fullName>
    </submittedName>
</protein>
<sequence length="46" mass="5326">TFLNPTTQLPKGVTYSYELRIAQTWRRWKDHSKIFPTISGSTPKSS</sequence>
<dbReference type="EMBL" id="CP133617">
    <property type="protein sequence ID" value="WMV32350.1"/>
    <property type="molecule type" value="Genomic_DNA"/>
</dbReference>